<proteinExistence type="predicted"/>
<gene>
    <name evidence="1" type="ORF">MLD38_012877</name>
</gene>
<comment type="caution">
    <text evidence="1">The sequence shown here is derived from an EMBL/GenBank/DDBJ whole genome shotgun (WGS) entry which is preliminary data.</text>
</comment>
<accession>A0ACB9R8C2</accession>
<evidence type="ECO:0000313" key="1">
    <source>
        <dbReference type="EMBL" id="KAI4374945.1"/>
    </source>
</evidence>
<dbReference type="EMBL" id="CM042883">
    <property type="protein sequence ID" value="KAI4374945.1"/>
    <property type="molecule type" value="Genomic_DNA"/>
</dbReference>
<protein>
    <submittedName>
        <fullName evidence="1">Uncharacterized protein</fullName>
    </submittedName>
</protein>
<dbReference type="Proteomes" id="UP001057402">
    <property type="component" value="Chromosome 4"/>
</dbReference>
<evidence type="ECO:0000313" key="2">
    <source>
        <dbReference type="Proteomes" id="UP001057402"/>
    </source>
</evidence>
<name>A0ACB9R8C2_9MYRT</name>
<keyword evidence="2" id="KW-1185">Reference proteome</keyword>
<organism evidence="1 2">
    <name type="scientific">Melastoma candidum</name>
    <dbReference type="NCBI Taxonomy" id="119954"/>
    <lineage>
        <taxon>Eukaryota</taxon>
        <taxon>Viridiplantae</taxon>
        <taxon>Streptophyta</taxon>
        <taxon>Embryophyta</taxon>
        <taxon>Tracheophyta</taxon>
        <taxon>Spermatophyta</taxon>
        <taxon>Magnoliopsida</taxon>
        <taxon>eudicotyledons</taxon>
        <taxon>Gunneridae</taxon>
        <taxon>Pentapetalae</taxon>
        <taxon>rosids</taxon>
        <taxon>malvids</taxon>
        <taxon>Myrtales</taxon>
        <taxon>Melastomataceae</taxon>
        <taxon>Melastomatoideae</taxon>
        <taxon>Melastomateae</taxon>
        <taxon>Melastoma</taxon>
    </lineage>
</organism>
<reference evidence="2" key="1">
    <citation type="journal article" date="2023" name="Front. Plant Sci.">
        <title>Chromosomal-level genome assembly of Melastoma candidum provides insights into trichome evolution.</title>
        <authorList>
            <person name="Zhong Y."/>
            <person name="Wu W."/>
            <person name="Sun C."/>
            <person name="Zou P."/>
            <person name="Liu Y."/>
            <person name="Dai S."/>
            <person name="Zhou R."/>
        </authorList>
    </citation>
    <scope>NUCLEOTIDE SEQUENCE [LARGE SCALE GENOMIC DNA]</scope>
</reference>
<sequence length="139" mass="14994">MFPSGVSTKCLVPKAQQDRLMRKQLGGSPGIKGVNSSIFAYEQTSSGKTYIMSGITSWGKCQDQGRAQTIVLPHVRIVHDKGLKLKGVEQRKGDAGEENTKEVVEEGNGGAGVEAEEPAGGEEAVDSTQLRVQDWFIFL</sequence>